<sequence>MSVTTVFSSPRYVSVSERLYSGNGEPSIDGRPPAGKSRLKGVIKLELRARRPTRLLRRCRVENVRRRGERGPDR</sequence>
<proteinExistence type="predicted"/>
<name>A0A4C1XFI2_EUMVA</name>
<keyword evidence="2" id="KW-1185">Reference proteome</keyword>
<reference evidence="1 2" key="1">
    <citation type="journal article" date="2019" name="Commun. Biol.">
        <title>The bagworm genome reveals a unique fibroin gene that provides high tensile strength.</title>
        <authorList>
            <person name="Kono N."/>
            <person name="Nakamura H."/>
            <person name="Ohtoshi R."/>
            <person name="Tomita M."/>
            <person name="Numata K."/>
            <person name="Arakawa K."/>
        </authorList>
    </citation>
    <scope>NUCLEOTIDE SEQUENCE [LARGE SCALE GENOMIC DNA]</scope>
</reference>
<organism evidence="1 2">
    <name type="scientific">Eumeta variegata</name>
    <name type="common">Bagworm moth</name>
    <name type="synonym">Eumeta japonica</name>
    <dbReference type="NCBI Taxonomy" id="151549"/>
    <lineage>
        <taxon>Eukaryota</taxon>
        <taxon>Metazoa</taxon>
        <taxon>Ecdysozoa</taxon>
        <taxon>Arthropoda</taxon>
        <taxon>Hexapoda</taxon>
        <taxon>Insecta</taxon>
        <taxon>Pterygota</taxon>
        <taxon>Neoptera</taxon>
        <taxon>Endopterygota</taxon>
        <taxon>Lepidoptera</taxon>
        <taxon>Glossata</taxon>
        <taxon>Ditrysia</taxon>
        <taxon>Tineoidea</taxon>
        <taxon>Psychidae</taxon>
        <taxon>Oiketicinae</taxon>
        <taxon>Eumeta</taxon>
    </lineage>
</organism>
<protein>
    <submittedName>
        <fullName evidence="1">Uncharacterized protein</fullName>
    </submittedName>
</protein>
<gene>
    <name evidence="1" type="ORF">EVAR_51192_1</name>
</gene>
<evidence type="ECO:0000313" key="2">
    <source>
        <dbReference type="Proteomes" id="UP000299102"/>
    </source>
</evidence>
<evidence type="ECO:0000313" key="1">
    <source>
        <dbReference type="EMBL" id="GBP61059.1"/>
    </source>
</evidence>
<comment type="caution">
    <text evidence="1">The sequence shown here is derived from an EMBL/GenBank/DDBJ whole genome shotgun (WGS) entry which is preliminary data.</text>
</comment>
<dbReference type="AlphaFoldDB" id="A0A4C1XFI2"/>
<dbReference type="EMBL" id="BGZK01000802">
    <property type="protein sequence ID" value="GBP61059.1"/>
    <property type="molecule type" value="Genomic_DNA"/>
</dbReference>
<accession>A0A4C1XFI2</accession>
<dbReference type="Proteomes" id="UP000299102">
    <property type="component" value="Unassembled WGS sequence"/>
</dbReference>